<evidence type="ECO:0000313" key="3">
    <source>
        <dbReference type="EMBL" id="MDV6236479.1"/>
    </source>
</evidence>
<keyword evidence="2" id="KW-0732">Signal</keyword>
<name>A0AAE4TYQ4_9LEPT</name>
<reference evidence="3 4" key="1">
    <citation type="journal article" date="2018" name="Microb. Genom.">
        <title>Deciphering the unexplored Leptospira diversity from soils uncovers genomic evolution to virulence.</title>
        <authorList>
            <person name="Thibeaux R."/>
            <person name="Iraola G."/>
            <person name="Ferres I."/>
            <person name="Bierque E."/>
            <person name="Girault D."/>
            <person name="Soupe-Gilbert M.E."/>
            <person name="Picardeau M."/>
            <person name="Goarant C."/>
        </authorList>
    </citation>
    <scope>NUCLEOTIDE SEQUENCE [LARGE SCALE GENOMIC DNA]</scope>
    <source>
        <strain evidence="3 4">ATI7-C-A5</strain>
    </source>
</reference>
<feature type="chain" id="PRO_5042020129" evidence="2">
    <location>
        <begin position="22"/>
        <end position="349"/>
    </location>
</feature>
<dbReference type="Pfam" id="PF13557">
    <property type="entry name" value="Phenol_MetA_deg"/>
    <property type="match status" value="1"/>
</dbReference>
<evidence type="ECO:0000256" key="1">
    <source>
        <dbReference type="SAM" id="MobiDB-lite"/>
    </source>
</evidence>
<dbReference type="InterPro" id="IPR025737">
    <property type="entry name" value="FApF"/>
</dbReference>
<evidence type="ECO:0000313" key="4">
    <source>
        <dbReference type="Proteomes" id="UP000232122"/>
    </source>
</evidence>
<dbReference type="EMBL" id="NPEF02000014">
    <property type="protein sequence ID" value="MDV6236479.1"/>
    <property type="molecule type" value="Genomic_DNA"/>
</dbReference>
<comment type="caution">
    <text evidence="3">The sequence shown here is derived from an EMBL/GenBank/DDBJ whole genome shotgun (WGS) entry which is preliminary data.</text>
</comment>
<accession>A0AAE4TYQ4</accession>
<feature type="region of interest" description="Disordered" evidence="1">
    <location>
        <begin position="309"/>
        <end position="349"/>
    </location>
</feature>
<dbReference type="RefSeq" id="WP_125226226.1">
    <property type="nucleotide sequence ID" value="NZ_NPEF02000014.1"/>
</dbReference>
<feature type="signal peptide" evidence="2">
    <location>
        <begin position="1"/>
        <end position="21"/>
    </location>
</feature>
<organism evidence="3 4">
    <name type="scientific">Leptospira ellisii</name>
    <dbReference type="NCBI Taxonomy" id="2023197"/>
    <lineage>
        <taxon>Bacteria</taxon>
        <taxon>Pseudomonadati</taxon>
        <taxon>Spirochaetota</taxon>
        <taxon>Spirochaetia</taxon>
        <taxon>Leptospirales</taxon>
        <taxon>Leptospiraceae</taxon>
        <taxon>Leptospira</taxon>
    </lineage>
</organism>
<proteinExistence type="predicted"/>
<dbReference type="NCBIfam" id="NF047618">
    <property type="entry name" value="LIC11086_fam"/>
    <property type="match status" value="1"/>
</dbReference>
<protein>
    <submittedName>
        <fullName evidence="3">Transporter</fullName>
    </submittedName>
</protein>
<gene>
    <name evidence="3" type="ORF">CH379_012655</name>
</gene>
<sequence length="349" mass="39216">MKHKILIFLALFPVVAGSVRAHHTGMGGSDQASTRFVDPFTGKREKPANYFVLTQDFYKQTNENSNIHTTTFYGEMNLKNGMFALNLSTPYTYYEQKDRSDAARIGKTYIGIKYLPLVDFQKNYFVVFSANVGFPSGPDTDKFTGGNYYSGIPGVTLGYLWGKFSFVGKASGIFPLSKSRPNNLQDNDGIPYWLRNPSSAAPEEVYELKKATLLSGYVTYLWKPGLSFFVGYLYRTPYEGVDLKKSDQGKVPFIFREASLGFSVNLSERMNFNLSYRHPLYRGEDYRLYDYALTAAVSIEISALDDSKLEKSNLESEPQNGSETENKNAPGEKPREAAPEPGEGKAEKR</sequence>
<evidence type="ECO:0000256" key="2">
    <source>
        <dbReference type="SAM" id="SignalP"/>
    </source>
</evidence>
<feature type="compositionally biased region" description="Basic and acidic residues" evidence="1">
    <location>
        <begin position="324"/>
        <end position="349"/>
    </location>
</feature>
<dbReference type="AlphaFoldDB" id="A0AAE4TYQ4"/>
<dbReference type="Proteomes" id="UP000232122">
    <property type="component" value="Unassembled WGS sequence"/>
</dbReference>
<keyword evidence="4" id="KW-1185">Reference proteome</keyword>